<feature type="region of interest" description="Disordered" evidence="1">
    <location>
        <begin position="1"/>
        <end position="97"/>
    </location>
</feature>
<feature type="compositionally biased region" description="Basic and acidic residues" evidence="1">
    <location>
        <begin position="145"/>
        <end position="157"/>
    </location>
</feature>
<dbReference type="eggNOG" id="arCOG03849">
    <property type="taxonomic scope" value="Archaea"/>
</dbReference>
<feature type="transmembrane region" description="Helical" evidence="2">
    <location>
        <begin position="180"/>
        <end position="198"/>
    </location>
</feature>
<feature type="transmembrane region" description="Helical" evidence="2">
    <location>
        <begin position="500"/>
        <end position="523"/>
    </location>
</feature>
<dbReference type="Proteomes" id="UP000002654">
    <property type="component" value="Chromosome"/>
</dbReference>
<feature type="compositionally biased region" description="Low complexity" evidence="1">
    <location>
        <begin position="39"/>
        <end position="48"/>
    </location>
</feature>
<sequence>MPRLSAGGRRAVPQSDREREPPVYGRAPGPPQLRRRRGAQAAQHRGACGQDGGLALKGQQAEAGHRAGGDAQAEGPPPRRASELPRHPHSAGRHQALPVSEVLRVGHTRLHAHNVGGREARGQSPRDKQREDSLAGADGGAQGEGGRRRREDRGRGGPLDEMKLLKLAYYQVKQLYSKGLLIFYAVMAASVLLPYLAFPTAREAAQQSYMGGYIALASVALSILVVAIAGRFAVAKQDADFIFTAPIDPKQIFLARVIAEAFFIIGFLLFVTLPFSSLEGPYGAALYLATLLSSGLLFSAAELSALLSGKVQRFLYIGVPIALIALLFIDPQITPLYGLFRPSPLRALEAIALAAAYLAAAPYKRVEELSTNVYGVLTWAPQPRIIGRPSALSHTLWGVIWHTSVRSTVNIRLKTPGSVTTVRQTRTNVFKSLLPIVAAVAAVYTFIVLRASWIGEVESASIVGSLLLFYGFLSGSITLTAERLWISLAADPIRYLRYRMAARTIIAAVMYAPWAAAFLIQSAVFPPSIFLEVALASAVLVLPSATWLLASVKPPPQIRELGVAQAPQRLSLWNLLQGLAALLYISFALSPYGLAVAAYFLKLELLRQIALIDAAVVLSLSAAFFYVTVVSERGAPLWSWAVSKLSENGYV</sequence>
<feature type="transmembrane region" description="Helical" evidence="2">
    <location>
        <begin position="210"/>
        <end position="232"/>
    </location>
</feature>
<keyword evidence="2" id="KW-0472">Membrane</keyword>
<feature type="transmembrane region" description="Helical" evidence="2">
    <location>
        <begin position="570"/>
        <end position="589"/>
    </location>
</feature>
<feature type="transmembrane region" description="Helical" evidence="2">
    <location>
        <begin position="314"/>
        <end position="333"/>
    </location>
</feature>
<organism evidence="3 4">
    <name type="scientific">Thermoproteus tenax (strain ATCC 35583 / DSM 2078 / JCM 9277 / NBRC 100435 / Kra 1)</name>
    <dbReference type="NCBI Taxonomy" id="768679"/>
    <lineage>
        <taxon>Archaea</taxon>
        <taxon>Thermoproteota</taxon>
        <taxon>Thermoprotei</taxon>
        <taxon>Thermoproteales</taxon>
        <taxon>Thermoproteaceae</taxon>
        <taxon>Thermoproteus</taxon>
    </lineage>
</organism>
<feature type="transmembrane region" description="Helical" evidence="2">
    <location>
        <begin position="459"/>
        <end position="479"/>
    </location>
</feature>
<feature type="transmembrane region" description="Helical" evidence="2">
    <location>
        <begin position="345"/>
        <end position="363"/>
    </location>
</feature>
<feature type="transmembrane region" description="Helical" evidence="2">
    <location>
        <begin position="529"/>
        <end position="550"/>
    </location>
</feature>
<evidence type="ECO:0000313" key="4">
    <source>
        <dbReference type="Proteomes" id="UP000002654"/>
    </source>
</evidence>
<evidence type="ECO:0000256" key="1">
    <source>
        <dbReference type="SAM" id="MobiDB-lite"/>
    </source>
</evidence>
<name>G4RN78_THETK</name>
<feature type="region of interest" description="Disordered" evidence="1">
    <location>
        <begin position="110"/>
        <end position="157"/>
    </location>
</feature>
<feature type="transmembrane region" description="Helical" evidence="2">
    <location>
        <begin position="609"/>
        <end position="629"/>
    </location>
</feature>
<dbReference type="HOGENOM" id="CLU_027925_0_0_2"/>
<proteinExistence type="predicted"/>
<dbReference type="PATRIC" id="fig|768679.9.peg.365"/>
<dbReference type="KEGG" id="ttn:TTX_0347"/>
<keyword evidence="2" id="KW-0812">Transmembrane</keyword>
<evidence type="ECO:0000256" key="2">
    <source>
        <dbReference type="SAM" id="Phobius"/>
    </source>
</evidence>
<feature type="compositionally biased region" description="Basic and acidic residues" evidence="1">
    <location>
        <begin position="116"/>
        <end position="133"/>
    </location>
</feature>
<dbReference type="AlphaFoldDB" id="G4RN78"/>
<reference evidence="3 4" key="1">
    <citation type="journal article" date="2011" name="PLoS ONE">
        <title>The complete genome sequence of Thermoproteus tenax: a physiologically versatile member of the Crenarchaeota.</title>
        <authorList>
            <person name="Siebers B."/>
            <person name="Zaparty M."/>
            <person name="Raddatz G."/>
            <person name="Tjaden B."/>
            <person name="Albers S.V."/>
            <person name="Bell S.D."/>
            <person name="Blombach F."/>
            <person name="Kletzin A."/>
            <person name="Kyrpides N."/>
            <person name="Lanz C."/>
            <person name="Plagens A."/>
            <person name="Rampp M."/>
            <person name="Rosinus A."/>
            <person name="von Jan M."/>
            <person name="Makarova K.S."/>
            <person name="Klenk H.P."/>
            <person name="Schuster S.C."/>
            <person name="Hensel R."/>
        </authorList>
    </citation>
    <scope>NUCLEOTIDE SEQUENCE [LARGE SCALE GENOMIC DNA]</scope>
    <source>
        <strain evidence="4">ATCC 35583 / DSM 2078 / JCM 9277 / NBRC 100435 / Kra 1</strain>
    </source>
</reference>
<feature type="transmembrane region" description="Helical" evidence="2">
    <location>
        <begin position="253"/>
        <end position="273"/>
    </location>
</feature>
<evidence type="ECO:0000313" key="3">
    <source>
        <dbReference type="EMBL" id="CCC81022.1"/>
    </source>
</evidence>
<accession>G4RN78</accession>
<protein>
    <submittedName>
        <fullName evidence="3">Uncharacterized protein</fullName>
    </submittedName>
</protein>
<dbReference type="EMBL" id="FN869859">
    <property type="protein sequence ID" value="CCC81022.1"/>
    <property type="molecule type" value="Genomic_DNA"/>
</dbReference>
<feature type="transmembrane region" description="Helical" evidence="2">
    <location>
        <begin position="285"/>
        <end position="307"/>
    </location>
</feature>
<keyword evidence="4" id="KW-1185">Reference proteome</keyword>
<dbReference type="PaxDb" id="768679-TTX_0347"/>
<feature type="transmembrane region" description="Helical" evidence="2">
    <location>
        <begin position="433"/>
        <end position="453"/>
    </location>
</feature>
<keyword evidence="2" id="KW-1133">Transmembrane helix</keyword>
<gene>
    <name evidence="3" type="ordered locus">TTX_0347</name>
</gene>